<dbReference type="SUPFAM" id="SSF47413">
    <property type="entry name" value="lambda repressor-like DNA-binding domains"/>
    <property type="match status" value="1"/>
</dbReference>
<accession>A0ABX7RZ60</accession>
<organism evidence="2 3">
    <name type="scientific">Streptomyces griseocarneus</name>
    <dbReference type="NCBI Taxonomy" id="51201"/>
    <lineage>
        <taxon>Bacteria</taxon>
        <taxon>Bacillati</taxon>
        <taxon>Actinomycetota</taxon>
        <taxon>Actinomycetes</taxon>
        <taxon>Kitasatosporales</taxon>
        <taxon>Streptomycetaceae</taxon>
        <taxon>Streptomyces</taxon>
    </lineage>
</organism>
<dbReference type="InterPro" id="IPR010982">
    <property type="entry name" value="Lambda_DNA-bd_dom_sf"/>
</dbReference>
<protein>
    <submittedName>
        <fullName evidence="2">Helix-turn-helix domain-containing protein</fullName>
    </submittedName>
</protein>
<dbReference type="Gene3D" id="1.10.260.40">
    <property type="entry name" value="lambda repressor-like DNA-binding domains"/>
    <property type="match status" value="1"/>
</dbReference>
<reference evidence="2 3" key="1">
    <citation type="submission" date="2021-03" db="EMBL/GenBank/DDBJ databases">
        <title>Streptomyces strains.</title>
        <authorList>
            <person name="Lund M.B."/>
            <person name="Toerring T."/>
        </authorList>
    </citation>
    <scope>NUCLEOTIDE SEQUENCE [LARGE SCALE GENOMIC DNA]</scope>
    <source>
        <strain evidence="2 3">KCC S-1010</strain>
    </source>
</reference>
<dbReference type="Pfam" id="PF13560">
    <property type="entry name" value="HTH_31"/>
    <property type="match status" value="1"/>
</dbReference>
<dbReference type="PROSITE" id="PS50943">
    <property type="entry name" value="HTH_CROC1"/>
    <property type="match status" value="1"/>
</dbReference>
<dbReference type="InterPro" id="IPR043917">
    <property type="entry name" value="DUF5753"/>
</dbReference>
<dbReference type="EMBL" id="CP071595">
    <property type="protein sequence ID" value="QSY52346.1"/>
    <property type="molecule type" value="Genomic_DNA"/>
</dbReference>
<dbReference type="Pfam" id="PF19054">
    <property type="entry name" value="DUF5753"/>
    <property type="match status" value="1"/>
</dbReference>
<dbReference type="CDD" id="cd00093">
    <property type="entry name" value="HTH_XRE"/>
    <property type="match status" value="1"/>
</dbReference>
<feature type="domain" description="HTH cro/C1-type" evidence="1">
    <location>
        <begin position="6"/>
        <end position="59"/>
    </location>
</feature>
<evidence type="ECO:0000313" key="2">
    <source>
        <dbReference type="EMBL" id="QSY52346.1"/>
    </source>
</evidence>
<sequence>MLASELARLREESGKSLGELADETTYDRAYLHKLEKGDRIGSPEVVRALDDVYDTGNHLSLLWELAKEDAIADKYKRFMELEKEATDRYQYVVSTVPGLLQTEDYARELLNAAHPREDDEVEELVAARLARQQWLRREDLPPYRAILDEGALRRTTKTSKAWDAQLTHLLDAAALPNITLQVLPFSAGLHRLVGTSLTLLWLPGGTAVAYTENAFSGDLIEEPDLVGRLRLAYDLVRDEALSPRESAEFIRQITEDGSRCNPPE</sequence>
<gene>
    <name evidence="2" type="ORF">J3S04_09400</name>
</gene>
<keyword evidence="3" id="KW-1185">Reference proteome</keyword>
<proteinExistence type="predicted"/>
<dbReference type="SMART" id="SM00530">
    <property type="entry name" value="HTH_XRE"/>
    <property type="match status" value="1"/>
</dbReference>
<dbReference type="Proteomes" id="UP000671836">
    <property type="component" value="Chromosome"/>
</dbReference>
<evidence type="ECO:0000259" key="1">
    <source>
        <dbReference type="PROSITE" id="PS50943"/>
    </source>
</evidence>
<dbReference type="InterPro" id="IPR001387">
    <property type="entry name" value="Cro/C1-type_HTH"/>
</dbReference>
<evidence type="ECO:0000313" key="3">
    <source>
        <dbReference type="Proteomes" id="UP000671836"/>
    </source>
</evidence>
<name>A0ABX7RZ60_9ACTN</name>